<evidence type="ECO:0000256" key="1">
    <source>
        <dbReference type="SAM" id="MobiDB-lite"/>
    </source>
</evidence>
<evidence type="ECO:0000313" key="4">
    <source>
        <dbReference type="Proteomes" id="UP000224567"/>
    </source>
</evidence>
<organism evidence="3 4">
    <name type="scientific">Capsicum baccatum</name>
    <name type="common">Peruvian pepper</name>
    <dbReference type="NCBI Taxonomy" id="33114"/>
    <lineage>
        <taxon>Eukaryota</taxon>
        <taxon>Viridiplantae</taxon>
        <taxon>Streptophyta</taxon>
        <taxon>Embryophyta</taxon>
        <taxon>Tracheophyta</taxon>
        <taxon>Spermatophyta</taxon>
        <taxon>Magnoliopsida</taxon>
        <taxon>eudicotyledons</taxon>
        <taxon>Gunneridae</taxon>
        <taxon>Pentapetalae</taxon>
        <taxon>asterids</taxon>
        <taxon>lamiids</taxon>
        <taxon>Solanales</taxon>
        <taxon>Solanaceae</taxon>
        <taxon>Solanoideae</taxon>
        <taxon>Capsiceae</taxon>
        <taxon>Capsicum</taxon>
    </lineage>
</organism>
<dbReference type="STRING" id="33114.A0A2G2WF37"/>
<dbReference type="CDD" id="cd14279">
    <property type="entry name" value="CUE"/>
    <property type="match status" value="1"/>
</dbReference>
<dbReference type="PANTHER" id="PTHR47872:SF1">
    <property type="entry name" value="NUCLEAR RNA EXPORT FACTOR SDE5-RELATED"/>
    <property type="match status" value="1"/>
</dbReference>
<dbReference type="Proteomes" id="UP000224567">
    <property type="component" value="Unassembled WGS sequence"/>
</dbReference>
<feature type="region of interest" description="Disordered" evidence="1">
    <location>
        <begin position="39"/>
        <end position="65"/>
    </location>
</feature>
<evidence type="ECO:0000259" key="2">
    <source>
        <dbReference type="SMART" id="SM01162"/>
    </source>
</evidence>
<dbReference type="AlphaFoldDB" id="A0A2G2WF37"/>
<name>A0A2G2WF37_CAPBA</name>
<evidence type="ECO:0000313" key="3">
    <source>
        <dbReference type="EMBL" id="PHT43789.1"/>
    </source>
</evidence>
<sequence length="671" mass="74005">MACPEICKTKFLLMNKRTVNNLSEGREMRVPTMHPKVNRMARSWGPSGGLATKRPSKENISPNKGGSRFTANMIILVKESLCPKERGIGNDETESIIRGDDETESIIQGNDEIDENGTHRIGVGRMKWRLTSDVLSDKNVPPSLKSVLSSSYAGKMEMEVPPSTVLYTDGDSKNLELLLDIFGSVVSLKEIAAAYCEANRDPIIAFDILGGQQASTSGTTSSESEEKIEDSVTLTSESEFEEVGDSVILTSESVSEVDARRAGPSSSKQKKLSVSMGTVSSMIPKDYMTNRPLITETSTRTKPLKLSADDVFMPELKDEKASLGAAAMSETLPSSVEEFLFKMLGSGFSLDKSVIEDVLGQCGYDLNKSMNKLLDMSASALGMSDDIINIGVEKPVESPDFASVASQETPSMLDPAICSKANNKTKNGLNLSKREQDRYDLQKEVLLALFDAPARHDDVDEVIRPLREVGKSRRSSHVVEKPLQDTLERQILIRTPNDAKNGEENEESYEVLRKAVKEYWITMKEYYKAASEAFFLGDHDKAGKFLEEGQFFMKKAQEVDGRSSQKLLETSDSSSKEIVAVNLLGLEPKDAVRVLQTQLNSLCGFSSIPYLKILVGITAEEAKGPRKQLVLKFLKRDSIAWTEQEDGLALVIRADVIDPRKMTFAKKSAKR</sequence>
<dbReference type="PANTHER" id="PTHR47872">
    <property type="entry name" value="NUCLEAR RNA EXPORT FACTOR SDE5-RELATED"/>
    <property type="match status" value="1"/>
</dbReference>
<proteinExistence type="predicted"/>
<keyword evidence="4" id="KW-1185">Reference proteome</keyword>
<protein>
    <recommendedName>
        <fullName evidence="2">DUF1771 domain-containing protein</fullName>
    </recommendedName>
</protein>
<comment type="caution">
    <text evidence="3">The sequence shown here is derived from an EMBL/GenBank/DDBJ whole genome shotgun (WGS) entry which is preliminary data.</text>
</comment>
<dbReference type="Pfam" id="PF24767">
    <property type="entry name" value="UBA_At5g58720"/>
    <property type="match status" value="1"/>
</dbReference>
<feature type="domain" description="DUF1771" evidence="2">
    <location>
        <begin position="508"/>
        <end position="573"/>
    </location>
</feature>
<dbReference type="InterPro" id="IPR013899">
    <property type="entry name" value="DUF1771"/>
</dbReference>
<feature type="region of interest" description="Disordered" evidence="1">
    <location>
        <begin position="254"/>
        <end position="273"/>
    </location>
</feature>
<reference evidence="4" key="2">
    <citation type="journal article" date="2017" name="J. Anim. Genet.">
        <title>Multiple reference genome sequences of hot pepper reveal the massive evolution of plant disease resistance genes by retroduplication.</title>
        <authorList>
            <person name="Kim S."/>
            <person name="Park J."/>
            <person name="Yeom S.-I."/>
            <person name="Kim Y.-M."/>
            <person name="Seo E."/>
            <person name="Kim K.-T."/>
            <person name="Kim M.-S."/>
            <person name="Lee J.M."/>
            <person name="Cheong K."/>
            <person name="Shin H.-S."/>
            <person name="Kim S.-B."/>
            <person name="Han K."/>
            <person name="Lee J."/>
            <person name="Park M."/>
            <person name="Lee H.-A."/>
            <person name="Lee H.-Y."/>
            <person name="Lee Y."/>
            <person name="Oh S."/>
            <person name="Lee J.H."/>
            <person name="Choi E."/>
            <person name="Choi E."/>
            <person name="Lee S.E."/>
            <person name="Jeon J."/>
            <person name="Kim H."/>
            <person name="Choi G."/>
            <person name="Song H."/>
            <person name="Lee J."/>
            <person name="Lee S.-C."/>
            <person name="Kwon J.-K."/>
            <person name="Lee H.-Y."/>
            <person name="Koo N."/>
            <person name="Hong Y."/>
            <person name="Kim R.W."/>
            <person name="Kang W.-H."/>
            <person name="Huh J.H."/>
            <person name="Kang B.-C."/>
            <person name="Yang T.-J."/>
            <person name="Lee Y.-H."/>
            <person name="Bennetzen J.L."/>
            <person name="Choi D."/>
        </authorList>
    </citation>
    <scope>NUCLEOTIDE SEQUENCE [LARGE SCALE GENOMIC DNA]</scope>
    <source>
        <strain evidence="4">cv. PBC81</strain>
    </source>
</reference>
<gene>
    <name evidence="3" type="ORF">CQW23_17814</name>
</gene>
<dbReference type="OrthoDB" id="1928104at2759"/>
<dbReference type="EMBL" id="MLFT02000007">
    <property type="protein sequence ID" value="PHT43789.1"/>
    <property type="molecule type" value="Genomic_DNA"/>
</dbReference>
<dbReference type="SMART" id="SM01162">
    <property type="entry name" value="DUF1771"/>
    <property type="match status" value="1"/>
</dbReference>
<dbReference type="Pfam" id="PF08590">
    <property type="entry name" value="DUF1771"/>
    <property type="match status" value="1"/>
</dbReference>
<feature type="region of interest" description="Disordered" evidence="1">
    <location>
        <begin position="214"/>
        <end position="240"/>
    </location>
</feature>
<accession>A0A2G2WF37</accession>
<dbReference type="InterPro" id="IPR056254">
    <property type="entry name" value="At5g58720/SDE5-like_UBA-like"/>
</dbReference>
<reference evidence="3 4" key="1">
    <citation type="journal article" date="2017" name="Genome Biol.">
        <title>New reference genome sequences of hot pepper reveal the massive evolution of plant disease-resistance genes by retroduplication.</title>
        <authorList>
            <person name="Kim S."/>
            <person name="Park J."/>
            <person name="Yeom S.I."/>
            <person name="Kim Y.M."/>
            <person name="Seo E."/>
            <person name="Kim K.T."/>
            <person name="Kim M.S."/>
            <person name="Lee J.M."/>
            <person name="Cheong K."/>
            <person name="Shin H.S."/>
            <person name="Kim S.B."/>
            <person name="Han K."/>
            <person name="Lee J."/>
            <person name="Park M."/>
            <person name="Lee H.A."/>
            <person name="Lee H.Y."/>
            <person name="Lee Y."/>
            <person name="Oh S."/>
            <person name="Lee J.H."/>
            <person name="Choi E."/>
            <person name="Choi E."/>
            <person name="Lee S.E."/>
            <person name="Jeon J."/>
            <person name="Kim H."/>
            <person name="Choi G."/>
            <person name="Song H."/>
            <person name="Lee J."/>
            <person name="Lee S.C."/>
            <person name="Kwon J.K."/>
            <person name="Lee H.Y."/>
            <person name="Koo N."/>
            <person name="Hong Y."/>
            <person name="Kim R.W."/>
            <person name="Kang W.H."/>
            <person name="Huh J.H."/>
            <person name="Kang B.C."/>
            <person name="Yang T.J."/>
            <person name="Lee Y.H."/>
            <person name="Bennetzen J.L."/>
            <person name="Choi D."/>
        </authorList>
    </citation>
    <scope>NUCLEOTIDE SEQUENCE [LARGE SCALE GENOMIC DNA]</scope>
    <source>
        <strain evidence="4">cv. PBC81</strain>
    </source>
</reference>